<organism evidence="4 5">
    <name type="scientific">Occultella aeris</name>
    <dbReference type="NCBI Taxonomy" id="2761496"/>
    <lineage>
        <taxon>Bacteria</taxon>
        <taxon>Bacillati</taxon>
        <taxon>Actinomycetota</taxon>
        <taxon>Actinomycetes</taxon>
        <taxon>Micrococcales</taxon>
        <taxon>Ruaniaceae</taxon>
        <taxon>Occultella</taxon>
    </lineage>
</organism>
<dbReference type="Proteomes" id="UP000419743">
    <property type="component" value="Unassembled WGS sequence"/>
</dbReference>
<dbReference type="AlphaFoldDB" id="A0A7M4DE68"/>
<evidence type="ECO:0000313" key="5">
    <source>
        <dbReference type="Proteomes" id="UP000419743"/>
    </source>
</evidence>
<accession>A0A7M4DE68</accession>
<feature type="domain" description="YqeB PH" evidence="3">
    <location>
        <begin position="41"/>
        <end position="190"/>
    </location>
</feature>
<keyword evidence="5" id="KW-1185">Reference proteome</keyword>
<comment type="caution">
    <text evidence="4">The sequence shown here is derived from an EMBL/GenBank/DDBJ whole genome shotgun (WGS) entry which is preliminary data.</text>
</comment>
<feature type="transmembrane region" description="Helical" evidence="2">
    <location>
        <begin position="92"/>
        <end position="117"/>
    </location>
</feature>
<feature type="transmembrane region" description="Helical" evidence="2">
    <location>
        <begin position="51"/>
        <end position="72"/>
    </location>
</feature>
<keyword evidence="2" id="KW-0812">Transmembrane</keyword>
<keyword evidence="2" id="KW-0472">Membrane</keyword>
<feature type="region of interest" description="Disordered" evidence="1">
    <location>
        <begin position="16"/>
        <end position="40"/>
    </location>
</feature>
<evidence type="ECO:0000256" key="1">
    <source>
        <dbReference type="SAM" id="MobiDB-lite"/>
    </source>
</evidence>
<reference evidence="4 5" key="1">
    <citation type="submission" date="2019-11" db="EMBL/GenBank/DDBJ databases">
        <authorList>
            <person name="Criscuolo A."/>
        </authorList>
    </citation>
    <scope>NUCLEOTIDE SEQUENCE [LARGE SCALE GENOMIC DNA]</scope>
    <source>
        <strain evidence="4">CIP111667</strain>
    </source>
</reference>
<evidence type="ECO:0000256" key="2">
    <source>
        <dbReference type="SAM" id="Phobius"/>
    </source>
</evidence>
<evidence type="ECO:0000259" key="3">
    <source>
        <dbReference type="Pfam" id="PF23494"/>
    </source>
</evidence>
<name>A0A7M4DE68_9MICO</name>
<dbReference type="EMBL" id="CACRYJ010000006">
    <property type="protein sequence ID" value="VZO35182.1"/>
    <property type="molecule type" value="Genomic_DNA"/>
</dbReference>
<evidence type="ECO:0000313" key="4">
    <source>
        <dbReference type="EMBL" id="VZO35182.1"/>
    </source>
</evidence>
<proteinExistence type="predicted"/>
<keyword evidence="2" id="KW-1133">Transmembrane helix</keyword>
<dbReference type="Pfam" id="PF23494">
    <property type="entry name" value="bPH_10"/>
    <property type="match status" value="1"/>
</dbReference>
<dbReference type="InterPro" id="IPR057798">
    <property type="entry name" value="PH_YqeB"/>
</dbReference>
<protein>
    <recommendedName>
        <fullName evidence="3">YqeB PH domain-containing protein</fullName>
    </recommendedName>
</protein>
<dbReference type="RefSeq" id="WP_156738973.1">
    <property type="nucleotide sequence ID" value="NZ_CACRYJ010000006.1"/>
</dbReference>
<sequence>MARDFNAMDDYRRRLAEDAADAPEPSGAVGHQSPTGDEPATVLAMGAEDKWLVAVVGAALGVGVGFLLPWLGTVAARYPIPFAGPIEFLSSFEAPVLVVLRPVIGALVGLVVAAVVISGSPRITVSPVEILIAKGDDERRIERSQVAGVYREGGALVIDSVEGRQLYKGDVEAPRAAVRDAFVAHGYRWEMVDRKA</sequence>
<gene>
    <name evidence="4" type="ORF">HALOF300_00408</name>
</gene>